<proteinExistence type="predicted"/>
<dbReference type="GO" id="GO:0006402">
    <property type="term" value="P:mRNA catabolic process"/>
    <property type="evidence" value="ECO:0007669"/>
    <property type="project" value="TreeGrafter"/>
</dbReference>
<sequence length="482" mass="52152">MPTRRIHVQEPRADKAIAQSAELAARFEAIRRELGVPEAFPAEVEAEAAAAAASPALPDRDETGVAFLTIDPPGSMDLDQAMHLERDGDGYHVRYAIADVPAFVSPGGALDAETRKRGQTVYAPDKRTPLHPTVVSEGAASLLAGQTRPAFVWDLRLDGNGECTASEVYRALVKSTDRLDYEGVQQAIDDGSADDRLLLLKEVGRKRLELERRRGGASLPMPEQEVKEDADGHYRLDFRPPLEVEDWNAQISLMTGMVAAEMMLKAKVGILRTMPAPDQQAEDRFRHASRALGIDWPQGLTYGEFLRTLDRTNPKHLALIHEATTLFRGAGYTPFDGGLPQQSEHAAVAAPYAHVTAPLRRLVDRFGLAVCEALSTGDEVPAWAREALPSLPEIMTASDKVANGVERACADAVEAAALEDRVGQVFDAMVVDKRDKGGAVVQVQDPAVLANAEGQSELGTSVKVRLTEATVATGTVRFEIVS</sequence>
<dbReference type="EMBL" id="JACCAB010000001">
    <property type="protein sequence ID" value="NYG08197.1"/>
    <property type="molecule type" value="Genomic_DNA"/>
</dbReference>
<dbReference type="InterPro" id="IPR012340">
    <property type="entry name" value="NA-bd_OB-fold"/>
</dbReference>
<keyword evidence="3" id="KW-1185">Reference proteome</keyword>
<dbReference type="PANTHER" id="PTHR23355:SF9">
    <property type="entry name" value="DIS3-LIKE EXONUCLEASE 2"/>
    <property type="match status" value="1"/>
</dbReference>
<dbReference type="AlphaFoldDB" id="A0A852WG49"/>
<dbReference type="SMART" id="SM00955">
    <property type="entry name" value="RNB"/>
    <property type="match status" value="1"/>
</dbReference>
<dbReference type="Proteomes" id="UP000573599">
    <property type="component" value="Unassembled WGS sequence"/>
</dbReference>
<dbReference type="GO" id="GO:0003723">
    <property type="term" value="F:RNA binding"/>
    <property type="evidence" value="ECO:0007669"/>
    <property type="project" value="InterPro"/>
</dbReference>
<dbReference type="SUPFAM" id="SSF50249">
    <property type="entry name" value="Nucleic acid-binding proteins"/>
    <property type="match status" value="1"/>
</dbReference>
<reference evidence="2 3" key="1">
    <citation type="submission" date="2020-07" db="EMBL/GenBank/DDBJ databases">
        <title>Sequencing the genomes of 1000 actinobacteria strains.</title>
        <authorList>
            <person name="Klenk H.-P."/>
        </authorList>
    </citation>
    <scope>NUCLEOTIDE SEQUENCE [LARGE SCALE GENOMIC DNA]</scope>
    <source>
        <strain evidence="2 3">DSM 23987</strain>
    </source>
</reference>
<dbReference type="GO" id="GO:0004540">
    <property type="term" value="F:RNA nuclease activity"/>
    <property type="evidence" value="ECO:0007669"/>
    <property type="project" value="InterPro"/>
</dbReference>
<protein>
    <submittedName>
        <fullName evidence="2">Exoribonuclease R</fullName>
    </submittedName>
</protein>
<dbReference type="InterPro" id="IPR001900">
    <property type="entry name" value="RNase_II/R"/>
</dbReference>
<dbReference type="InterPro" id="IPR040596">
    <property type="entry name" value="RNase_II_C_S1"/>
</dbReference>
<organism evidence="2 3">
    <name type="scientific">Pedococcus badiiscoriae</name>
    <dbReference type="NCBI Taxonomy" id="642776"/>
    <lineage>
        <taxon>Bacteria</taxon>
        <taxon>Bacillati</taxon>
        <taxon>Actinomycetota</taxon>
        <taxon>Actinomycetes</taxon>
        <taxon>Micrococcales</taxon>
        <taxon>Intrasporangiaceae</taxon>
        <taxon>Pedococcus</taxon>
    </lineage>
</organism>
<name>A0A852WG49_9MICO</name>
<evidence type="ECO:0000259" key="1">
    <source>
        <dbReference type="SMART" id="SM00955"/>
    </source>
</evidence>
<feature type="domain" description="RNB" evidence="1">
    <location>
        <begin position="59"/>
        <end position="377"/>
    </location>
</feature>
<dbReference type="Pfam" id="PF18614">
    <property type="entry name" value="RNase_II_C_S1"/>
    <property type="match status" value="1"/>
</dbReference>
<evidence type="ECO:0000313" key="2">
    <source>
        <dbReference type="EMBL" id="NYG08197.1"/>
    </source>
</evidence>
<evidence type="ECO:0000313" key="3">
    <source>
        <dbReference type="Proteomes" id="UP000573599"/>
    </source>
</evidence>
<gene>
    <name evidence="2" type="ORF">BJ986_002684</name>
</gene>
<dbReference type="Pfam" id="PF00773">
    <property type="entry name" value="RNB"/>
    <property type="match status" value="1"/>
</dbReference>
<dbReference type="RefSeq" id="WP_179422455.1">
    <property type="nucleotide sequence ID" value="NZ_JACCAB010000001.1"/>
</dbReference>
<comment type="caution">
    <text evidence="2">The sequence shown here is derived from an EMBL/GenBank/DDBJ whole genome shotgun (WGS) entry which is preliminary data.</text>
</comment>
<accession>A0A852WG49</accession>
<dbReference type="PANTHER" id="PTHR23355">
    <property type="entry name" value="RIBONUCLEASE"/>
    <property type="match status" value="1"/>
</dbReference>
<dbReference type="InterPro" id="IPR050180">
    <property type="entry name" value="RNR_Ribonuclease"/>
</dbReference>